<proteinExistence type="predicted"/>
<dbReference type="EMBL" id="KQ980979">
    <property type="protein sequence ID" value="KYN10832.1"/>
    <property type="molecule type" value="Genomic_DNA"/>
</dbReference>
<dbReference type="InterPro" id="IPR049012">
    <property type="entry name" value="Mutator_transp_dom"/>
</dbReference>
<dbReference type="Proteomes" id="UP000078492">
    <property type="component" value="Unassembled WGS sequence"/>
</dbReference>
<accession>A0A195DDC9</accession>
<reference evidence="2 3" key="1">
    <citation type="submission" date="2015-09" db="EMBL/GenBank/DDBJ databases">
        <title>Trachymyrmex cornetzi WGS genome.</title>
        <authorList>
            <person name="Nygaard S."/>
            <person name="Hu H."/>
            <person name="Boomsma J."/>
            <person name="Zhang G."/>
        </authorList>
    </citation>
    <scope>NUCLEOTIDE SEQUENCE [LARGE SCALE GENOMIC DNA]</scope>
    <source>
        <strain evidence="2">Tcor2-1</strain>
        <tissue evidence="2">Whole body</tissue>
    </source>
</reference>
<evidence type="ECO:0000259" key="1">
    <source>
        <dbReference type="Pfam" id="PF20700"/>
    </source>
</evidence>
<organism evidence="2 3">
    <name type="scientific">Trachymyrmex cornetzi</name>
    <dbReference type="NCBI Taxonomy" id="471704"/>
    <lineage>
        <taxon>Eukaryota</taxon>
        <taxon>Metazoa</taxon>
        <taxon>Ecdysozoa</taxon>
        <taxon>Arthropoda</taxon>
        <taxon>Hexapoda</taxon>
        <taxon>Insecta</taxon>
        <taxon>Pterygota</taxon>
        <taxon>Neoptera</taxon>
        <taxon>Endopterygota</taxon>
        <taxon>Hymenoptera</taxon>
        <taxon>Apocrita</taxon>
        <taxon>Aculeata</taxon>
        <taxon>Formicoidea</taxon>
        <taxon>Formicidae</taxon>
        <taxon>Myrmicinae</taxon>
        <taxon>Trachymyrmex</taxon>
    </lineage>
</organism>
<protein>
    <recommendedName>
        <fullName evidence="1">Mutator-like transposase domain-containing protein</fullName>
    </recommendedName>
</protein>
<evidence type="ECO:0000313" key="3">
    <source>
        <dbReference type="Proteomes" id="UP000078492"/>
    </source>
</evidence>
<gene>
    <name evidence="2" type="ORF">ALC57_17032</name>
</gene>
<sequence>MHLLGIGLNGIIKFCAFMDLRPTYQSCYDSIVNNILIATEAIRTKCITKAGEDEKIMSIEKEQMNGITVSGDGSWRKRGFSSLYGLVTLIEWSTGKVVDILVKSKYCKACEFWTKKKDTAEYEEWATSHLEQCQANHEESAGKMEVDAVVEMFSRSENLHNVKYVYYIGDDDSKTFKGIIDAEPYKDVTICKKECIDHVQKRMGTRLRNLKKNTKGLGGKGKLTGKLIDELAVYYGLTIRRNPNFIEKMRNDIWTTLYHKISTDEVPQHDKCPSGADSWCSWQKAKASDSLHEY</sequence>
<dbReference type="Pfam" id="PF20700">
    <property type="entry name" value="Mutator"/>
    <property type="match status" value="1"/>
</dbReference>
<dbReference type="AlphaFoldDB" id="A0A195DDC9"/>
<feature type="domain" description="Mutator-like transposase" evidence="1">
    <location>
        <begin position="4"/>
        <end position="280"/>
    </location>
</feature>
<name>A0A195DDC9_9HYME</name>
<evidence type="ECO:0000313" key="2">
    <source>
        <dbReference type="EMBL" id="KYN10832.1"/>
    </source>
</evidence>
<keyword evidence="3" id="KW-1185">Reference proteome</keyword>